<dbReference type="PANTHER" id="PTHR48069">
    <property type="entry name" value="DIHYDROFOLATE REDUCTASE"/>
    <property type="match status" value="1"/>
</dbReference>
<evidence type="ECO:0000313" key="11">
    <source>
        <dbReference type="Proteomes" id="UP000838821"/>
    </source>
</evidence>
<dbReference type="RefSeq" id="WP_236290630.1">
    <property type="nucleotide sequence ID" value="NZ_CAKMMW010000015.1"/>
</dbReference>
<dbReference type="Gene3D" id="3.40.430.10">
    <property type="entry name" value="Dihydrofolate Reductase, subunit A"/>
    <property type="match status" value="1"/>
</dbReference>
<keyword evidence="5 7" id="KW-0521">NADP</keyword>
<keyword evidence="4 7" id="KW-0554">One-carbon metabolism</keyword>
<comment type="pathway">
    <text evidence="1 7">Cofactor biosynthesis; tetrahydrofolate biosynthesis; 5,6,7,8-tetrahydrofolate from 7,8-dihydrofolate: step 1/1.</text>
</comment>
<comment type="catalytic activity">
    <reaction evidence="7">
        <text>(6S)-5,6,7,8-tetrahydrofolate + NADP(+) = 7,8-dihydrofolate + NADPH + H(+)</text>
        <dbReference type="Rhea" id="RHEA:15009"/>
        <dbReference type="ChEBI" id="CHEBI:15378"/>
        <dbReference type="ChEBI" id="CHEBI:57451"/>
        <dbReference type="ChEBI" id="CHEBI:57453"/>
        <dbReference type="ChEBI" id="CHEBI:57783"/>
        <dbReference type="ChEBI" id="CHEBI:58349"/>
        <dbReference type="EC" id="1.5.1.3"/>
    </reaction>
</comment>
<dbReference type="PROSITE" id="PS51330">
    <property type="entry name" value="DHFR_2"/>
    <property type="match status" value="1"/>
</dbReference>
<evidence type="ECO:0000256" key="3">
    <source>
        <dbReference type="ARBA" id="ARBA00012856"/>
    </source>
</evidence>
<dbReference type="InterPro" id="IPR017925">
    <property type="entry name" value="DHFR_CS"/>
</dbReference>
<reference evidence="10" key="1">
    <citation type="submission" date="2022-01" db="EMBL/GenBank/DDBJ databases">
        <authorList>
            <person name="Criscuolo A."/>
        </authorList>
    </citation>
    <scope>NUCLEOTIDE SEQUENCE</scope>
    <source>
        <strain evidence="10">CIP111891</strain>
    </source>
</reference>
<evidence type="ECO:0000256" key="5">
    <source>
        <dbReference type="ARBA" id="ARBA00022857"/>
    </source>
</evidence>
<keyword evidence="6 7" id="KW-0560">Oxidoreductase</keyword>
<evidence type="ECO:0000256" key="6">
    <source>
        <dbReference type="ARBA" id="ARBA00023002"/>
    </source>
</evidence>
<evidence type="ECO:0000256" key="1">
    <source>
        <dbReference type="ARBA" id="ARBA00004903"/>
    </source>
</evidence>
<dbReference type="CDD" id="cd00209">
    <property type="entry name" value="DHFR"/>
    <property type="match status" value="1"/>
</dbReference>
<dbReference type="PROSITE" id="PS00075">
    <property type="entry name" value="DHFR_1"/>
    <property type="match status" value="1"/>
</dbReference>
<dbReference type="InterPro" id="IPR024072">
    <property type="entry name" value="DHFR-like_dom_sf"/>
</dbReference>
<gene>
    <name evidence="10" type="ORF">PAECIP111891_04465</name>
</gene>
<dbReference type="EC" id="1.5.1.3" evidence="3 7"/>
<dbReference type="InterPro" id="IPR012259">
    <property type="entry name" value="DHFR"/>
</dbReference>
<feature type="domain" description="DHFR" evidence="9">
    <location>
        <begin position="2"/>
        <end position="160"/>
    </location>
</feature>
<comment type="similarity">
    <text evidence="2 7 8">Belongs to the dihydrofolate reductase family.</text>
</comment>
<comment type="function">
    <text evidence="7">Key enzyme in folate metabolism. Catalyzes an essential reaction for de novo glycine and purine synthesis, and for DNA precursor synthesis.</text>
</comment>
<keyword evidence="11" id="KW-1185">Reference proteome</keyword>
<dbReference type="Pfam" id="PF00186">
    <property type="entry name" value="DHFR_1"/>
    <property type="match status" value="1"/>
</dbReference>
<evidence type="ECO:0000256" key="4">
    <source>
        <dbReference type="ARBA" id="ARBA00022563"/>
    </source>
</evidence>
<dbReference type="PIRSF" id="PIRSF000194">
    <property type="entry name" value="DHFR"/>
    <property type="match status" value="1"/>
</dbReference>
<name>A0ABN8GS55_9BACL</name>
<dbReference type="SUPFAM" id="SSF53597">
    <property type="entry name" value="Dihydrofolate reductase-like"/>
    <property type="match status" value="1"/>
</dbReference>
<evidence type="ECO:0000256" key="7">
    <source>
        <dbReference type="PIRNR" id="PIRNR000194"/>
    </source>
</evidence>
<dbReference type="PRINTS" id="PR00070">
    <property type="entry name" value="DHFR"/>
</dbReference>
<accession>A0ABN8GS55</accession>
<evidence type="ECO:0000256" key="8">
    <source>
        <dbReference type="RuleBase" id="RU004474"/>
    </source>
</evidence>
<evidence type="ECO:0000256" key="2">
    <source>
        <dbReference type="ARBA" id="ARBA00009539"/>
    </source>
</evidence>
<organism evidence="10 11">
    <name type="scientific">Paenibacillus allorhizoplanae</name>
    <dbReference type="NCBI Taxonomy" id="2905648"/>
    <lineage>
        <taxon>Bacteria</taxon>
        <taxon>Bacillati</taxon>
        <taxon>Bacillota</taxon>
        <taxon>Bacilli</taxon>
        <taxon>Bacillales</taxon>
        <taxon>Paenibacillaceae</taxon>
        <taxon>Paenibacillus</taxon>
    </lineage>
</organism>
<dbReference type="EMBL" id="CAKMMW010000015">
    <property type="protein sequence ID" value="CAH1216762.1"/>
    <property type="molecule type" value="Genomic_DNA"/>
</dbReference>
<evidence type="ECO:0000259" key="9">
    <source>
        <dbReference type="PROSITE" id="PS51330"/>
    </source>
</evidence>
<proteinExistence type="inferred from homology"/>
<dbReference type="PANTHER" id="PTHR48069:SF3">
    <property type="entry name" value="DIHYDROFOLATE REDUCTASE"/>
    <property type="match status" value="1"/>
</dbReference>
<comment type="caution">
    <text evidence="10">The sequence shown here is derived from an EMBL/GenBank/DDBJ whole genome shotgun (WGS) entry which is preliminary data.</text>
</comment>
<sequence length="167" mass="19493">MTISFIVAMDKNRVIGRNNDLPWRLPKEWQYVKKTTMGHSIILGRKNFESIGKALPGRRNIILTRDTTYSAKGCEIAHSVADVLAMCRGEEEFFIFGGEEIYRLFLPYADKLYMTKIDHEFDGDTYFPEVDYTEWQEVSVDQGITDEANPYTYYFHVYTRVNTELFG</sequence>
<evidence type="ECO:0000313" key="10">
    <source>
        <dbReference type="EMBL" id="CAH1216762.1"/>
    </source>
</evidence>
<dbReference type="InterPro" id="IPR001796">
    <property type="entry name" value="DHFR_dom"/>
</dbReference>
<protein>
    <recommendedName>
        <fullName evidence="3 7">Dihydrofolate reductase</fullName>
        <ecNumber evidence="3 7">1.5.1.3</ecNumber>
    </recommendedName>
</protein>
<dbReference type="Proteomes" id="UP000838821">
    <property type="component" value="Unassembled WGS sequence"/>
</dbReference>